<dbReference type="EMBL" id="JACICD010000003">
    <property type="protein sequence ID" value="MBB3771556.1"/>
    <property type="molecule type" value="Genomic_DNA"/>
</dbReference>
<organism evidence="2 3">
    <name type="scientific">Ancylobacter tetraedralis</name>
    <dbReference type="NCBI Taxonomy" id="217068"/>
    <lineage>
        <taxon>Bacteria</taxon>
        <taxon>Pseudomonadati</taxon>
        <taxon>Pseudomonadota</taxon>
        <taxon>Alphaproteobacteria</taxon>
        <taxon>Hyphomicrobiales</taxon>
        <taxon>Xanthobacteraceae</taxon>
        <taxon>Ancylobacter</taxon>
    </lineage>
</organism>
<reference evidence="2 3" key="1">
    <citation type="submission" date="2020-08" db="EMBL/GenBank/DDBJ databases">
        <title>Genomic Encyclopedia of Type Strains, Phase IV (KMG-IV): sequencing the most valuable type-strain genomes for metagenomic binning, comparative biology and taxonomic classification.</title>
        <authorList>
            <person name="Goeker M."/>
        </authorList>
    </citation>
    <scope>NUCLEOTIDE SEQUENCE [LARGE SCALE GENOMIC DNA]</scope>
    <source>
        <strain evidence="2 3">DSM 5895</strain>
    </source>
</reference>
<protein>
    <submittedName>
        <fullName evidence="2">Uncharacterized protein</fullName>
    </submittedName>
</protein>
<dbReference type="AlphaFoldDB" id="A0A839Z9Z8"/>
<evidence type="ECO:0000256" key="1">
    <source>
        <dbReference type="SAM" id="SignalP"/>
    </source>
</evidence>
<dbReference type="Proteomes" id="UP000533469">
    <property type="component" value="Unassembled WGS sequence"/>
</dbReference>
<keyword evidence="1" id="KW-0732">Signal</keyword>
<comment type="caution">
    <text evidence="2">The sequence shown here is derived from an EMBL/GenBank/DDBJ whole genome shotgun (WGS) entry which is preliminary data.</text>
</comment>
<name>A0A839Z9Z8_9HYPH</name>
<feature type="signal peptide" evidence="1">
    <location>
        <begin position="1"/>
        <end position="22"/>
    </location>
</feature>
<keyword evidence="3" id="KW-1185">Reference proteome</keyword>
<evidence type="ECO:0000313" key="2">
    <source>
        <dbReference type="EMBL" id="MBB3771556.1"/>
    </source>
</evidence>
<evidence type="ECO:0000313" key="3">
    <source>
        <dbReference type="Proteomes" id="UP000533469"/>
    </source>
</evidence>
<dbReference type="RefSeq" id="WP_183189715.1">
    <property type="nucleotide sequence ID" value="NZ_JACICD010000003.1"/>
</dbReference>
<sequence>MRRTLATVITIASLAASANASAEEVTKKFGSWEVSIDTDRFTGQSKVIAMSFQRGDIIAVRCFPKGISIAVGELGAGPGRFDEGMEFDIKFRADTGDIIETVGVAINDKAVELADSASMARQMRNAKEVAFRLSYKGVTGDKVFKLGPNASKALDEVFKACPEPA</sequence>
<feature type="chain" id="PRO_5032465191" evidence="1">
    <location>
        <begin position="23"/>
        <end position="165"/>
    </location>
</feature>
<accession>A0A839Z9Z8</accession>
<gene>
    <name evidence="2" type="ORF">FHS55_002155</name>
</gene>
<proteinExistence type="predicted"/>